<dbReference type="InterPro" id="IPR036291">
    <property type="entry name" value="NAD(P)-bd_dom_sf"/>
</dbReference>
<evidence type="ECO:0000313" key="1">
    <source>
        <dbReference type="EMBL" id="PNX87710.1"/>
    </source>
</evidence>
<name>A0A2K3MA94_TRIPR</name>
<reference evidence="1 2" key="1">
    <citation type="journal article" date="2014" name="Am. J. Bot.">
        <title>Genome assembly and annotation for red clover (Trifolium pratense; Fabaceae).</title>
        <authorList>
            <person name="Istvanek J."/>
            <person name="Jaros M."/>
            <person name="Krenek A."/>
            <person name="Repkova J."/>
        </authorList>
    </citation>
    <scope>NUCLEOTIDE SEQUENCE [LARGE SCALE GENOMIC DNA]</scope>
    <source>
        <strain evidence="2">cv. Tatra</strain>
        <tissue evidence="1">Young leaves</tissue>
    </source>
</reference>
<feature type="non-terminal residue" evidence="1">
    <location>
        <position position="50"/>
    </location>
</feature>
<dbReference type="Proteomes" id="UP000236291">
    <property type="component" value="Unassembled WGS sequence"/>
</dbReference>
<proteinExistence type="predicted"/>
<dbReference type="EMBL" id="ASHM01054547">
    <property type="protein sequence ID" value="PNX87710.1"/>
    <property type="molecule type" value="Genomic_DNA"/>
</dbReference>
<accession>A0A2K3MA94</accession>
<dbReference type="Gene3D" id="3.40.50.720">
    <property type="entry name" value="NAD(P)-binding Rossmann-like Domain"/>
    <property type="match status" value="1"/>
</dbReference>
<dbReference type="SUPFAM" id="SSF51735">
    <property type="entry name" value="NAD(P)-binding Rossmann-fold domains"/>
    <property type="match status" value="1"/>
</dbReference>
<dbReference type="AlphaFoldDB" id="A0A2K3MA94"/>
<gene>
    <name evidence="1" type="ORF">L195_g043804</name>
</gene>
<evidence type="ECO:0000313" key="2">
    <source>
        <dbReference type="Proteomes" id="UP000236291"/>
    </source>
</evidence>
<organism evidence="1 2">
    <name type="scientific">Trifolium pratense</name>
    <name type="common">Red clover</name>
    <dbReference type="NCBI Taxonomy" id="57577"/>
    <lineage>
        <taxon>Eukaryota</taxon>
        <taxon>Viridiplantae</taxon>
        <taxon>Streptophyta</taxon>
        <taxon>Embryophyta</taxon>
        <taxon>Tracheophyta</taxon>
        <taxon>Spermatophyta</taxon>
        <taxon>Magnoliopsida</taxon>
        <taxon>eudicotyledons</taxon>
        <taxon>Gunneridae</taxon>
        <taxon>Pentapetalae</taxon>
        <taxon>rosids</taxon>
        <taxon>fabids</taxon>
        <taxon>Fabales</taxon>
        <taxon>Fabaceae</taxon>
        <taxon>Papilionoideae</taxon>
        <taxon>50 kb inversion clade</taxon>
        <taxon>NPAAA clade</taxon>
        <taxon>Hologalegina</taxon>
        <taxon>IRL clade</taxon>
        <taxon>Trifolieae</taxon>
        <taxon>Trifolium</taxon>
    </lineage>
</organism>
<reference evidence="1 2" key="2">
    <citation type="journal article" date="2017" name="Front. Plant Sci.">
        <title>Gene Classification and Mining of Molecular Markers Useful in Red Clover (Trifolium pratense) Breeding.</title>
        <authorList>
            <person name="Istvanek J."/>
            <person name="Dluhosova J."/>
            <person name="Dluhos P."/>
            <person name="Patkova L."/>
            <person name="Nedelnik J."/>
            <person name="Repkova J."/>
        </authorList>
    </citation>
    <scope>NUCLEOTIDE SEQUENCE [LARGE SCALE GENOMIC DNA]</scope>
    <source>
        <strain evidence="2">cv. Tatra</strain>
        <tissue evidence="1">Young leaves</tissue>
    </source>
</reference>
<comment type="caution">
    <text evidence="1">The sequence shown here is derived from an EMBL/GenBank/DDBJ whole genome shotgun (WGS) entry which is preliminary data.</text>
</comment>
<protein>
    <submittedName>
        <fullName evidence="1">Uncharacterized protein</fullName>
    </submittedName>
</protein>
<sequence>MATSLPLLQDRVAIVTGSSRGIGKEIALLGNYAKFPHIIRFVEEQNNAEA</sequence>